<dbReference type="EMBL" id="FODT01000006">
    <property type="protein sequence ID" value="SEO92236.1"/>
    <property type="molecule type" value="Genomic_DNA"/>
</dbReference>
<dbReference type="PANTHER" id="PTHR42709">
    <property type="entry name" value="ALKALINE PHOSPHATASE LIKE PROTEIN"/>
    <property type="match status" value="1"/>
</dbReference>
<proteinExistence type="predicted"/>
<sequence length="205" mass="22979">MDKTAPGWLIAAMLRRIYDWCIDAAHKPYALWILAMVSFAESSFFPIPPDVMLIPMSLARPERAWFYAALCTVTSVLGGIVGYAIGALLYDSVGHWLIQLYGYGDKVETFRAGYAEWGAWIILLKGLTPIPYKLVTITSGFAGYDIWLFILFSIIARGGRFFVVAILLNRYGVVIREQIEKRLTMWVTIGAVVLVFGFVIAVKLV</sequence>
<evidence type="ECO:0000313" key="4">
    <source>
        <dbReference type="Proteomes" id="UP000199615"/>
    </source>
</evidence>
<name>A0A1H8TN31_9BRAD</name>
<gene>
    <name evidence="3" type="ORF">SAMN05444123_10627</name>
</gene>
<evidence type="ECO:0000256" key="1">
    <source>
        <dbReference type="SAM" id="Phobius"/>
    </source>
</evidence>
<feature type="transmembrane region" description="Helical" evidence="1">
    <location>
        <begin position="183"/>
        <end position="202"/>
    </location>
</feature>
<organism evidence="3 4">
    <name type="scientific">Rhodopseudomonas pseudopalustris</name>
    <dbReference type="NCBI Taxonomy" id="1513892"/>
    <lineage>
        <taxon>Bacteria</taxon>
        <taxon>Pseudomonadati</taxon>
        <taxon>Pseudomonadota</taxon>
        <taxon>Alphaproteobacteria</taxon>
        <taxon>Hyphomicrobiales</taxon>
        <taxon>Nitrobacteraceae</taxon>
        <taxon>Rhodopseudomonas</taxon>
    </lineage>
</organism>
<protein>
    <submittedName>
        <fullName evidence="3">Membrane protein YqaA, SNARE-associated domain</fullName>
    </submittedName>
</protein>
<dbReference type="InterPro" id="IPR032816">
    <property type="entry name" value="VTT_dom"/>
</dbReference>
<evidence type="ECO:0000313" key="3">
    <source>
        <dbReference type="EMBL" id="SEO92236.1"/>
    </source>
</evidence>
<keyword evidence="1" id="KW-1133">Transmembrane helix</keyword>
<dbReference type="AlphaFoldDB" id="A0A1H8TN31"/>
<dbReference type="InterPro" id="IPR051311">
    <property type="entry name" value="DedA_domain"/>
</dbReference>
<dbReference type="Proteomes" id="UP000199615">
    <property type="component" value="Unassembled WGS sequence"/>
</dbReference>
<feature type="domain" description="VTT" evidence="2">
    <location>
        <begin position="49"/>
        <end position="167"/>
    </location>
</feature>
<reference evidence="4" key="1">
    <citation type="submission" date="2016-10" db="EMBL/GenBank/DDBJ databases">
        <authorList>
            <person name="Varghese N."/>
            <person name="Submissions S."/>
        </authorList>
    </citation>
    <scope>NUCLEOTIDE SEQUENCE [LARGE SCALE GENOMIC DNA]</scope>
    <source>
        <strain evidence="4">DSM 123</strain>
    </source>
</reference>
<feature type="transmembrane region" description="Helical" evidence="1">
    <location>
        <begin position="146"/>
        <end position="171"/>
    </location>
</feature>
<evidence type="ECO:0000259" key="2">
    <source>
        <dbReference type="Pfam" id="PF09335"/>
    </source>
</evidence>
<dbReference type="GO" id="GO:0005886">
    <property type="term" value="C:plasma membrane"/>
    <property type="evidence" value="ECO:0007669"/>
    <property type="project" value="TreeGrafter"/>
</dbReference>
<keyword evidence="4" id="KW-1185">Reference proteome</keyword>
<dbReference type="PANTHER" id="PTHR42709:SF11">
    <property type="entry name" value="DEDA FAMILY PROTEIN"/>
    <property type="match status" value="1"/>
</dbReference>
<dbReference type="Pfam" id="PF09335">
    <property type="entry name" value="VTT_dom"/>
    <property type="match status" value="1"/>
</dbReference>
<keyword evidence="1" id="KW-0472">Membrane</keyword>
<keyword evidence="1" id="KW-0812">Transmembrane</keyword>
<accession>A0A1H8TN31</accession>
<feature type="transmembrane region" description="Helical" evidence="1">
    <location>
        <begin position="65"/>
        <end position="90"/>
    </location>
</feature>